<evidence type="ECO:0000256" key="12">
    <source>
        <dbReference type="ARBA" id="ARBA00023136"/>
    </source>
</evidence>
<comment type="caution">
    <text evidence="13">The sequence shown here is derived from an EMBL/GenBank/DDBJ whole genome shotgun (WGS) entry which is preliminary data.</text>
</comment>
<dbReference type="GO" id="GO:0016020">
    <property type="term" value="C:membrane"/>
    <property type="evidence" value="ECO:0007669"/>
    <property type="project" value="UniProtKB-SubCell"/>
</dbReference>
<evidence type="ECO:0000256" key="8">
    <source>
        <dbReference type="ARBA" id="ARBA00022989"/>
    </source>
</evidence>
<dbReference type="PANTHER" id="PTHR24305:SF166">
    <property type="entry name" value="CYTOCHROME P450 12A4, MITOCHONDRIAL-RELATED"/>
    <property type="match status" value="1"/>
</dbReference>
<dbReference type="GO" id="GO:0005506">
    <property type="term" value="F:iron ion binding"/>
    <property type="evidence" value="ECO:0007669"/>
    <property type="project" value="InterPro"/>
</dbReference>
<protein>
    <submittedName>
        <fullName evidence="13">Cytochrome P450</fullName>
    </submittedName>
</protein>
<evidence type="ECO:0000256" key="5">
    <source>
        <dbReference type="ARBA" id="ARBA00022617"/>
    </source>
</evidence>
<gene>
    <name evidence="13" type="ORF">DFH08DRAFT_1028778</name>
</gene>
<dbReference type="PRINTS" id="PR00385">
    <property type="entry name" value="P450"/>
</dbReference>
<keyword evidence="9" id="KW-0560">Oxidoreductase</keyword>
<keyword evidence="8" id="KW-1133">Transmembrane helix</keyword>
<evidence type="ECO:0000256" key="10">
    <source>
        <dbReference type="ARBA" id="ARBA00023004"/>
    </source>
</evidence>
<keyword evidence="14" id="KW-1185">Reference proteome</keyword>
<sequence>MTPIVAASALFVVFYGIRNLLRRVFSVLDNLPGPPLKSMITGNLTQFHDHEDYTGKFQRELEQDYGQVVKLHGLFGVIHLDVTTATFTDTIFRLDNSLFSTRQRSTRSWLKIRTYTKNLRSCFGNLDQLLWGPGIFSATRDDHRKYRKIMMPAFSAANLRGMIPIFYEVAEKLDFNPILCRTSLEMIGLAGIGYSFDPMLPGQEPTDRYAEALKQLMPAVFKMALILPVLPFIFETFPSFFLRFMMNLIPLPALHELRDIVDFTHATAMELVRSRKAAMGSGKLDDGGKDVMSLLMKTDASAESGMHLTDAELAAGTSMVLFAATDTTSAAMTRMVHILATYPDVQEKLRAEVLAVPQHLDHDTLVALPYLDGFIREILRLYPPVVSSVFREALADGVLPLTTPITGVDGRLIESIFVPKGTTVHIGIPAANHSKRIWGDDALEFKPERWTNGKANSVTTKLCGVYGNTMTFIGGGRSCIGFKFAQLEMTPVTRVQWRNTGIMLTPHVNDRPELPIVVERLKA</sequence>
<comment type="subcellular location">
    <subcellularLocation>
        <location evidence="2">Membrane</location>
    </subcellularLocation>
</comment>
<dbReference type="SUPFAM" id="SSF48264">
    <property type="entry name" value="Cytochrome P450"/>
    <property type="match status" value="1"/>
</dbReference>
<keyword evidence="12" id="KW-0472">Membrane</keyword>
<evidence type="ECO:0000256" key="6">
    <source>
        <dbReference type="ARBA" id="ARBA00022692"/>
    </source>
</evidence>
<name>A0AAD6ZIZ4_9AGAR</name>
<comment type="cofactor">
    <cofactor evidence="1">
        <name>heme</name>
        <dbReference type="ChEBI" id="CHEBI:30413"/>
    </cofactor>
</comment>
<dbReference type="InterPro" id="IPR036396">
    <property type="entry name" value="Cyt_P450_sf"/>
</dbReference>
<keyword evidence="7" id="KW-0479">Metal-binding</keyword>
<proteinExistence type="inferred from homology"/>
<dbReference type="InterPro" id="IPR050121">
    <property type="entry name" value="Cytochrome_P450_monoxygenase"/>
</dbReference>
<evidence type="ECO:0000256" key="7">
    <source>
        <dbReference type="ARBA" id="ARBA00022723"/>
    </source>
</evidence>
<evidence type="ECO:0000256" key="3">
    <source>
        <dbReference type="ARBA" id="ARBA00004721"/>
    </source>
</evidence>
<dbReference type="GO" id="GO:0004497">
    <property type="term" value="F:monooxygenase activity"/>
    <property type="evidence" value="ECO:0007669"/>
    <property type="project" value="UniProtKB-KW"/>
</dbReference>
<comment type="pathway">
    <text evidence="3">Secondary metabolite biosynthesis; terpenoid biosynthesis.</text>
</comment>
<evidence type="ECO:0000313" key="13">
    <source>
        <dbReference type="EMBL" id="KAJ7323895.1"/>
    </source>
</evidence>
<evidence type="ECO:0000256" key="9">
    <source>
        <dbReference type="ARBA" id="ARBA00023002"/>
    </source>
</evidence>
<keyword evidence="6" id="KW-0812">Transmembrane</keyword>
<reference evidence="13" key="1">
    <citation type="submission" date="2023-03" db="EMBL/GenBank/DDBJ databases">
        <title>Massive genome expansion in bonnet fungi (Mycena s.s.) driven by repeated elements and novel gene families across ecological guilds.</title>
        <authorList>
            <consortium name="Lawrence Berkeley National Laboratory"/>
            <person name="Harder C.B."/>
            <person name="Miyauchi S."/>
            <person name="Viragh M."/>
            <person name="Kuo A."/>
            <person name="Thoen E."/>
            <person name="Andreopoulos B."/>
            <person name="Lu D."/>
            <person name="Skrede I."/>
            <person name="Drula E."/>
            <person name="Henrissat B."/>
            <person name="Morin E."/>
            <person name="Kohler A."/>
            <person name="Barry K."/>
            <person name="LaButti K."/>
            <person name="Morin E."/>
            <person name="Salamov A."/>
            <person name="Lipzen A."/>
            <person name="Mereny Z."/>
            <person name="Hegedus B."/>
            <person name="Baldrian P."/>
            <person name="Stursova M."/>
            <person name="Weitz H."/>
            <person name="Taylor A."/>
            <person name="Grigoriev I.V."/>
            <person name="Nagy L.G."/>
            <person name="Martin F."/>
            <person name="Kauserud H."/>
        </authorList>
    </citation>
    <scope>NUCLEOTIDE SEQUENCE</scope>
    <source>
        <strain evidence="13">CBHHK002</strain>
    </source>
</reference>
<organism evidence="13 14">
    <name type="scientific">Mycena albidolilacea</name>
    <dbReference type="NCBI Taxonomy" id="1033008"/>
    <lineage>
        <taxon>Eukaryota</taxon>
        <taxon>Fungi</taxon>
        <taxon>Dikarya</taxon>
        <taxon>Basidiomycota</taxon>
        <taxon>Agaricomycotina</taxon>
        <taxon>Agaricomycetes</taxon>
        <taxon>Agaricomycetidae</taxon>
        <taxon>Agaricales</taxon>
        <taxon>Marasmiineae</taxon>
        <taxon>Mycenaceae</taxon>
        <taxon>Mycena</taxon>
    </lineage>
</organism>
<accession>A0AAD6ZIZ4</accession>
<keyword evidence="5" id="KW-0349">Heme</keyword>
<evidence type="ECO:0000256" key="4">
    <source>
        <dbReference type="ARBA" id="ARBA00010617"/>
    </source>
</evidence>
<dbReference type="AlphaFoldDB" id="A0AAD6ZIZ4"/>
<comment type="similarity">
    <text evidence="4">Belongs to the cytochrome P450 family.</text>
</comment>
<evidence type="ECO:0000256" key="1">
    <source>
        <dbReference type="ARBA" id="ARBA00001971"/>
    </source>
</evidence>
<dbReference type="GO" id="GO:0020037">
    <property type="term" value="F:heme binding"/>
    <property type="evidence" value="ECO:0007669"/>
    <property type="project" value="InterPro"/>
</dbReference>
<dbReference type="Gene3D" id="1.10.630.10">
    <property type="entry name" value="Cytochrome P450"/>
    <property type="match status" value="1"/>
</dbReference>
<keyword evidence="10" id="KW-0408">Iron</keyword>
<evidence type="ECO:0000256" key="11">
    <source>
        <dbReference type="ARBA" id="ARBA00023033"/>
    </source>
</evidence>
<dbReference type="PANTHER" id="PTHR24305">
    <property type="entry name" value="CYTOCHROME P450"/>
    <property type="match status" value="1"/>
</dbReference>
<keyword evidence="11" id="KW-0503">Monooxygenase</keyword>
<dbReference type="Proteomes" id="UP001218218">
    <property type="component" value="Unassembled WGS sequence"/>
</dbReference>
<dbReference type="EMBL" id="JARIHO010000045">
    <property type="protein sequence ID" value="KAJ7323895.1"/>
    <property type="molecule type" value="Genomic_DNA"/>
</dbReference>
<dbReference type="GO" id="GO:0016705">
    <property type="term" value="F:oxidoreductase activity, acting on paired donors, with incorporation or reduction of molecular oxygen"/>
    <property type="evidence" value="ECO:0007669"/>
    <property type="project" value="InterPro"/>
</dbReference>
<dbReference type="Pfam" id="PF00067">
    <property type="entry name" value="p450"/>
    <property type="match status" value="1"/>
</dbReference>
<evidence type="ECO:0000256" key="2">
    <source>
        <dbReference type="ARBA" id="ARBA00004370"/>
    </source>
</evidence>
<evidence type="ECO:0000313" key="14">
    <source>
        <dbReference type="Proteomes" id="UP001218218"/>
    </source>
</evidence>
<dbReference type="InterPro" id="IPR001128">
    <property type="entry name" value="Cyt_P450"/>
</dbReference>